<dbReference type="PANTHER" id="PTHR48098:SF6">
    <property type="entry name" value="FERRI-BACILLIBACTIN ESTERASE BESA"/>
    <property type="match status" value="1"/>
</dbReference>
<dbReference type="GO" id="GO:0016787">
    <property type="term" value="F:hydrolase activity"/>
    <property type="evidence" value="ECO:0007669"/>
    <property type="project" value="UniProtKB-KW"/>
</dbReference>
<dbReference type="SUPFAM" id="SSF53474">
    <property type="entry name" value="alpha/beta-Hydrolases"/>
    <property type="match status" value="1"/>
</dbReference>
<keyword evidence="2" id="KW-1185">Reference proteome</keyword>
<dbReference type="PANTHER" id="PTHR48098">
    <property type="entry name" value="ENTEROCHELIN ESTERASE-RELATED"/>
    <property type="match status" value="1"/>
</dbReference>
<evidence type="ECO:0000313" key="2">
    <source>
        <dbReference type="Proteomes" id="UP001236500"/>
    </source>
</evidence>
<gene>
    <name evidence="1" type="ORF">PVT68_06135</name>
</gene>
<accession>A0ABY8NIE9</accession>
<dbReference type="Pfam" id="PF00756">
    <property type="entry name" value="Esterase"/>
    <property type="match status" value="1"/>
</dbReference>
<sequence>MLIIVLFVTTCLAASNQDSNKFDPTGSQVVPLDFLPALKGDYFRLDSEIIGRSYHIYIRYPEGYDQNQERHYPVVYLLDGDSLFPILAANHLFLTYDDKLPEAIIVGIAYGGFDAATNRRSYDFSTPAENNQIKQGGAEDFLAFLETELLPHVEEKYRADPQRRILFGQSRGGYMVLYTAMQKPDLFWGRIASNPTLNPGREQFFATPAEASRHDLTLVVTSSAHDIPALRASALEWQDYWANRESTPWKIAFNTTPNGTHAANSTDSYRFGLHQIFAEELQEAEEHKEADGTAYTN</sequence>
<dbReference type="InterPro" id="IPR050583">
    <property type="entry name" value="Mycobacterial_A85_antigen"/>
</dbReference>
<dbReference type="EMBL" id="CP118605">
    <property type="protein sequence ID" value="WGL17872.1"/>
    <property type="molecule type" value="Genomic_DNA"/>
</dbReference>
<dbReference type="Proteomes" id="UP001236500">
    <property type="component" value="Chromosome"/>
</dbReference>
<proteinExistence type="predicted"/>
<evidence type="ECO:0000313" key="1">
    <source>
        <dbReference type="EMBL" id="WGL17872.1"/>
    </source>
</evidence>
<keyword evidence="1" id="KW-0378">Hydrolase</keyword>
<reference evidence="1 2" key="1">
    <citation type="submission" date="2023-02" db="EMBL/GenBank/DDBJ databases">
        <title>Description and genomic characterization of Microbulbifer bruguierae sp. nov., isolated from the sediment of mangrove plant Bruguiera sexangula.</title>
        <authorList>
            <person name="Long M."/>
        </authorList>
    </citation>
    <scope>NUCLEOTIDE SEQUENCE [LARGE SCALE GENOMIC DNA]</scope>
    <source>
        <strain evidence="1 2">H12</strain>
    </source>
</reference>
<name>A0ABY8NIE9_9GAMM</name>
<dbReference type="Gene3D" id="3.40.50.1820">
    <property type="entry name" value="alpha/beta hydrolase"/>
    <property type="match status" value="1"/>
</dbReference>
<protein>
    <submittedName>
        <fullName evidence="1">Alpha/beta hydrolase-fold protein</fullName>
    </submittedName>
</protein>
<dbReference type="RefSeq" id="WP_280321793.1">
    <property type="nucleotide sequence ID" value="NZ_CP118605.1"/>
</dbReference>
<dbReference type="InterPro" id="IPR000801">
    <property type="entry name" value="Esterase-like"/>
</dbReference>
<dbReference type="InterPro" id="IPR029058">
    <property type="entry name" value="AB_hydrolase_fold"/>
</dbReference>
<organism evidence="1 2">
    <name type="scientific">Microbulbifer bruguierae</name>
    <dbReference type="NCBI Taxonomy" id="3029061"/>
    <lineage>
        <taxon>Bacteria</taxon>
        <taxon>Pseudomonadati</taxon>
        <taxon>Pseudomonadota</taxon>
        <taxon>Gammaproteobacteria</taxon>
        <taxon>Cellvibrionales</taxon>
        <taxon>Microbulbiferaceae</taxon>
        <taxon>Microbulbifer</taxon>
    </lineage>
</organism>